<evidence type="ECO:0000256" key="3">
    <source>
        <dbReference type="ARBA" id="ARBA00022475"/>
    </source>
</evidence>
<dbReference type="OrthoDB" id="7274389at2"/>
<keyword evidence="6 7" id="KW-0472">Membrane</keyword>
<dbReference type="SUPFAM" id="SSF161098">
    <property type="entry name" value="MetI-like"/>
    <property type="match status" value="1"/>
</dbReference>
<evidence type="ECO:0000313" key="10">
    <source>
        <dbReference type="Proteomes" id="UP000199392"/>
    </source>
</evidence>
<keyword evidence="3" id="KW-1003">Cell membrane</keyword>
<dbReference type="Proteomes" id="UP000199392">
    <property type="component" value="Unassembled WGS sequence"/>
</dbReference>
<keyword evidence="2 7" id="KW-0813">Transport</keyword>
<dbReference type="STRING" id="311180.SAMN04488050_10256"/>
<dbReference type="InterPro" id="IPR035906">
    <property type="entry name" value="MetI-like_sf"/>
</dbReference>
<feature type="transmembrane region" description="Helical" evidence="7">
    <location>
        <begin position="94"/>
        <end position="115"/>
    </location>
</feature>
<evidence type="ECO:0000256" key="4">
    <source>
        <dbReference type="ARBA" id="ARBA00022692"/>
    </source>
</evidence>
<feature type="transmembrane region" description="Helical" evidence="7">
    <location>
        <begin position="187"/>
        <end position="206"/>
    </location>
</feature>
<name>A0A1I6QGH9_9RHOB</name>
<dbReference type="Gene3D" id="1.10.3720.10">
    <property type="entry name" value="MetI-like"/>
    <property type="match status" value="1"/>
</dbReference>
<keyword evidence="10" id="KW-1185">Reference proteome</keyword>
<evidence type="ECO:0000256" key="1">
    <source>
        <dbReference type="ARBA" id="ARBA00004651"/>
    </source>
</evidence>
<reference evidence="10" key="1">
    <citation type="submission" date="2016-10" db="EMBL/GenBank/DDBJ databases">
        <authorList>
            <person name="Varghese N."/>
            <person name="Submissions S."/>
        </authorList>
    </citation>
    <scope>NUCLEOTIDE SEQUENCE [LARGE SCALE GENOMIC DNA]</scope>
    <source>
        <strain evidence="10">DSM 26894</strain>
    </source>
</reference>
<evidence type="ECO:0000256" key="7">
    <source>
        <dbReference type="RuleBase" id="RU363032"/>
    </source>
</evidence>
<evidence type="ECO:0000256" key="2">
    <source>
        <dbReference type="ARBA" id="ARBA00022448"/>
    </source>
</evidence>
<feature type="transmembrane region" description="Helical" evidence="7">
    <location>
        <begin position="218"/>
        <end position="237"/>
    </location>
</feature>
<gene>
    <name evidence="9" type="ORF">SAMN04488050_10256</name>
</gene>
<evidence type="ECO:0000256" key="5">
    <source>
        <dbReference type="ARBA" id="ARBA00022989"/>
    </source>
</evidence>
<accession>A0A1I6QGH9</accession>
<evidence type="ECO:0000313" key="9">
    <source>
        <dbReference type="EMBL" id="SFS51512.1"/>
    </source>
</evidence>
<protein>
    <submittedName>
        <fullName evidence="9">NitT/TauT family transport system permease protein</fullName>
    </submittedName>
</protein>
<sequence>MTRLSQFLARNWAVLLLLALWQGWVSLAGLNSIVLPAPWPVLRDVLSHPALYLANAAQTLATAAAGVAIGLALGALVAVAAWASRLLAGMLTPLGLIFSSVPVVALIPILARLLGYDISTVVAIVAVSAFFPTFVFVGAGLKDLPRGADDLFGVLGASRAARLRHLVLPATVPNLMIALRITVPEGVLAAILAEFLMGRSGLGFMFREAASRFAMERALGTSLVVTVAAVLCFSLAHRAERVVRTRWS</sequence>
<evidence type="ECO:0000256" key="6">
    <source>
        <dbReference type="ARBA" id="ARBA00023136"/>
    </source>
</evidence>
<comment type="similarity">
    <text evidence="7">Belongs to the binding-protein-dependent transport system permease family.</text>
</comment>
<dbReference type="RefSeq" id="WP_092419079.1">
    <property type="nucleotide sequence ID" value="NZ_FNCL01000001.1"/>
</dbReference>
<organism evidence="9 10">
    <name type="scientific">Alloyangia pacifica</name>
    <dbReference type="NCBI Taxonomy" id="311180"/>
    <lineage>
        <taxon>Bacteria</taxon>
        <taxon>Pseudomonadati</taxon>
        <taxon>Pseudomonadota</taxon>
        <taxon>Alphaproteobacteria</taxon>
        <taxon>Rhodobacterales</taxon>
        <taxon>Roseobacteraceae</taxon>
        <taxon>Alloyangia</taxon>
    </lineage>
</organism>
<dbReference type="EMBL" id="FOZW01000002">
    <property type="protein sequence ID" value="SFS51512.1"/>
    <property type="molecule type" value="Genomic_DNA"/>
</dbReference>
<feature type="domain" description="ABC transmembrane type-1" evidence="8">
    <location>
        <begin position="56"/>
        <end position="236"/>
    </location>
</feature>
<evidence type="ECO:0000259" key="8">
    <source>
        <dbReference type="PROSITE" id="PS50928"/>
    </source>
</evidence>
<comment type="subcellular location">
    <subcellularLocation>
        <location evidence="1 7">Cell membrane</location>
        <topology evidence="1 7">Multi-pass membrane protein</topology>
    </subcellularLocation>
</comment>
<dbReference type="GO" id="GO:0055085">
    <property type="term" value="P:transmembrane transport"/>
    <property type="evidence" value="ECO:0007669"/>
    <property type="project" value="InterPro"/>
</dbReference>
<dbReference type="PROSITE" id="PS50928">
    <property type="entry name" value="ABC_TM1"/>
    <property type="match status" value="1"/>
</dbReference>
<dbReference type="InterPro" id="IPR000515">
    <property type="entry name" value="MetI-like"/>
</dbReference>
<dbReference type="GO" id="GO:0005886">
    <property type="term" value="C:plasma membrane"/>
    <property type="evidence" value="ECO:0007669"/>
    <property type="project" value="UniProtKB-SubCell"/>
</dbReference>
<keyword evidence="5 7" id="KW-1133">Transmembrane helix</keyword>
<dbReference type="AlphaFoldDB" id="A0A1I6QGH9"/>
<proteinExistence type="inferred from homology"/>
<dbReference type="CDD" id="cd06261">
    <property type="entry name" value="TM_PBP2"/>
    <property type="match status" value="1"/>
</dbReference>
<dbReference type="Pfam" id="PF00528">
    <property type="entry name" value="BPD_transp_1"/>
    <property type="match status" value="1"/>
</dbReference>
<feature type="transmembrane region" description="Helical" evidence="7">
    <location>
        <begin position="121"/>
        <end position="141"/>
    </location>
</feature>
<dbReference type="PANTHER" id="PTHR30151">
    <property type="entry name" value="ALKANE SULFONATE ABC TRANSPORTER-RELATED, MEMBRANE SUBUNIT"/>
    <property type="match status" value="1"/>
</dbReference>
<keyword evidence="4 7" id="KW-0812">Transmembrane</keyword>
<dbReference type="PANTHER" id="PTHR30151:SF20">
    <property type="entry name" value="ABC TRANSPORTER PERMEASE PROTEIN HI_0355-RELATED"/>
    <property type="match status" value="1"/>
</dbReference>
<feature type="transmembrane region" description="Helical" evidence="7">
    <location>
        <begin position="60"/>
        <end position="82"/>
    </location>
</feature>